<gene>
    <name evidence="2" type="ordered locus">PXO_04073</name>
</gene>
<dbReference type="Proteomes" id="UP000001740">
    <property type="component" value="Chromosome"/>
</dbReference>
<evidence type="ECO:0000313" key="2">
    <source>
        <dbReference type="EMBL" id="ACD57349.1"/>
    </source>
</evidence>
<feature type="region of interest" description="Disordered" evidence="1">
    <location>
        <begin position="1"/>
        <end position="20"/>
    </location>
</feature>
<protein>
    <submittedName>
        <fullName evidence="2">Uncharacterized protein</fullName>
    </submittedName>
</protein>
<dbReference type="PATRIC" id="fig|291331.8.peg.685"/>
<dbReference type="RefSeq" id="WP_011257521.1">
    <property type="nucleotide sequence ID" value="NC_010717.2"/>
</dbReference>
<evidence type="ECO:0000313" key="3">
    <source>
        <dbReference type="Proteomes" id="UP000001740"/>
    </source>
</evidence>
<organism evidence="2 3">
    <name type="scientific">Xanthomonas oryzae pv. oryzae (strain PXO99A)</name>
    <dbReference type="NCBI Taxonomy" id="360094"/>
    <lineage>
        <taxon>Bacteria</taxon>
        <taxon>Pseudomonadati</taxon>
        <taxon>Pseudomonadota</taxon>
        <taxon>Gammaproteobacteria</taxon>
        <taxon>Lysobacterales</taxon>
        <taxon>Lysobacteraceae</taxon>
        <taxon>Xanthomonas</taxon>
    </lineage>
</organism>
<dbReference type="HOGENOM" id="CLU_2440054_0_0_6"/>
<dbReference type="EMBL" id="CP000967">
    <property type="protein sequence ID" value="ACD57349.1"/>
    <property type="molecule type" value="Genomic_DNA"/>
</dbReference>
<proteinExistence type="predicted"/>
<dbReference type="KEGG" id="xop:PXO_04073"/>
<evidence type="ECO:0000256" key="1">
    <source>
        <dbReference type="SAM" id="MobiDB-lite"/>
    </source>
</evidence>
<reference evidence="2 3" key="1">
    <citation type="journal article" date="2008" name="BMC Genomics">
        <title>Genome sequence and rapid evolution of the rice pathogen Xanthomonas oryzae pv. oryzae PXO99A.</title>
        <authorList>
            <person name="Salzberg S.L."/>
            <person name="Sommer D.D."/>
            <person name="Schatz M.C."/>
            <person name="Phillippy A.M."/>
            <person name="Rabinowicz P.D."/>
            <person name="Tsuge S."/>
            <person name="Furutani A."/>
            <person name="Ochiai H."/>
            <person name="Delcher A.L."/>
            <person name="Kelley D."/>
            <person name="Madupu R."/>
            <person name="Puiu D."/>
            <person name="Radune D."/>
            <person name="Shumway M."/>
            <person name="Trapnell C."/>
            <person name="Aparna G."/>
            <person name="Jha G."/>
            <person name="Pandey A."/>
            <person name="Patil P.B."/>
            <person name="Ishihara H."/>
            <person name="Meyer D.F."/>
            <person name="Szurek B."/>
            <person name="Verdier V."/>
            <person name="Koebnik R."/>
            <person name="Dow J.M."/>
            <person name="Ryan R.P."/>
            <person name="Hirata H."/>
            <person name="Tsuyumu S."/>
            <person name="Won Lee S."/>
            <person name="Seo Y.S."/>
            <person name="Sriariyanum M."/>
            <person name="Ronald P.C."/>
            <person name="Sonti R.V."/>
            <person name="Van Sluys M.A."/>
            <person name="Leach J.E."/>
            <person name="White F.F."/>
            <person name="Bogdanove A.J."/>
        </authorList>
    </citation>
    <scope>NUCLEOTIDE SEQUENCE [LARGE SCALE GENOMIC DNA]</scope>
    <source>
        <strain evidence="2 3">PXO99A</strain>
    </source>
</reference>
<sequence>MTQREISHPEPLPAYRDGHAGRHIADGRRLQAGGGHVIECPCGRTKKHAAFDQALAEWKRMHRIRVPRQAAPADSNVVQLGLRLRGGTSQ</sequence>
<accession>A0A0K0GGS5</accession>
<name>A0A0K0GGS5_XANOP</name>
<dbReference type="AlphaFoldDB" id="A0A0K0GGS5"/>